<sequence>MSNPQGEKQFFQTCLNTPWKSYRNRYGVKMFYKEIQIKKDQPIYFISKCSFCGSIFHSKLTSCNHFCKMREPWSITLAFLYLINWICIKMISLNSIEHPFFKFFCCLLDPNFKIPETIELRKIIIQYANSILLVKIKNLKTNYVSIMIDGTSRWRHHFISIILYTRFEYAYYKTKIVKTENSKKISELLNECINFLNKNNIIVCSICSDNFSANIKACKVENLNFSIYRQYCNCHSAALALSNLFSNGKTYFFLTKQIQLALSLLKRLKPPFFSHIKWQSISQCTNFICTNYNYMKEKILNKRKNKAQLYEGLLTIDWVSLNQATNILTSYLIDMESDQMKIEFVFMELFKTVNLLKNQGTQIASDIAEELIDTYTKNANLVVPLSAFLLTREGSNFWMKKCSDRYKQFFLSTGWIGIVYFCLSSDIPVQIEMYDCFVEHLLHGDQIIADPFYYWLYKRNCLTDVARRILSIPCSESPVERLFGGLSFMIDPSSNKMKDDLIDAEMTIRMSTVFKNHHYFDGKMLQKLEKSYEYLCTNSFPDIMDLFK</sequence>
<evidence type="ECO:0000259" key="1">
    <source>
        <dbReference type="Pfam" id="PF05699"/>
    </source>
</evidence>
<proteinExistence type="predicted"/>
<reference evidence="2 3" key="1">
    <citation type="submission" date="2024-04" db="EMBL/GenBank/DDBJ databases">
        <title>Tritrichomonas musculus Genome.</title>
        <authorList>
            <person name="Alves-Ferreira E."/>
            <person name="Grigg M."/>
            <person name="Lorenzi H."/>
            <person name="Galac M."/>
        </authorList>
    </citation>
    <scope>NUCLEOTIDE SEQUENCE [LARGE SCALE GENOMIC DNA]</scope>
    <source>
        <strain evidence="2 3">EAF2021</strain>
    </source>
</reference>
<evidence type="ECO:0000313" key="2">
    <source>
        <dbReference type="EMBL" id="KAK8883849.1"/>
    </source>
</evidence>
<dbReference type="EMBL" id="JAPFFF010000008">
    <property type="protein sequence ID" value="KAK8883849.1"/>
    <property type="molecule type" value="Genomic_DNA"/>
</dbReference>
<dbReference type="Pfam" id="PF05699">
    <property type="entry name" value="Dimer_Tnp_hAT"/>
    <property type="match status" value="1"/>
</dbReference>
<organism evidence="2 3">
    <name type="scientific">Tritrichomonas musculus</name>
    <dbReference type="NCBI Taxonomy" id="1915356"/>
    <lineage>
        <taxon>Eukaryota</taxon>
        <taxon>Metamonada</taxon>
        <taxon>Parabasalia</taxon>
        <taxon>Tritrichomonadida</taxon>
        <taxon>Tritrichomonadidae</taxon>
        <taxon>Tritrichomonas</taxon>
    </lineage>
</organism>
<keyword evidence="3" id="KW-1185">Reference proteome</keyword>
<accession>A0ABR2JYD2</accession>
<dbReference type="InterPro" id="IPR012337">
    <property type="entry name" value="RNaseH-like_sf"/>
</dbReference>
<comment type="caution">
    <text evidence="2">The sequence shown here is derived from an EMBL/GenBank/DDBJ whole genome shotgun (WGS) entry which is preliminary data.</text>
</comment>
<protein>
    <recommendedName>
        <fullName evidence="1">HAT C-terminal dimerisation domain-containing protein</fullName>
    </recommendedName>
</protein>
<dbReference type="InterPro" id="IPR008906">
    <property type="entry name" value="HATC_C_dom"/>
</dbReference>
<gene>
    <name evidence="2" type="ORF">M9Y10_042948</name>
</gene>
<dbReference type="Proteomes" id="UP001470230">
    <property type="component" value="Unassembled WGS sequence"/>
</dbReference>
<name>A0ABR2JYD2_9EUKA</name>
<evidence type="ECO:0000313" key="3">
    <source>
        <dbReference type="Proteomes" id="UP001470230"/>
    </source>
</evidence>
<feature type="domain" description="HAT C-terminal dimerisation" evidence="1">
    <location>
        <begin position="461"/>
        <end position="508"/>
    </location>
</feature>
<dbReference type="SUPFAM" id="SSF53098">
    <property type="entry name" value="Ribonuclease H-like"/>
    <property type="match status" value="1"/>
</dbReference>